<sequence length="188" mass="22588">MATNNQIIRYQDDRPNNQNQYDAQNQYNNASASQTPEVSYYSAPYLHQYQIDRSDRQYEQLAPPNPETPQNSRPNKSRYRSPPPELNKYASDRTTSSRGSHHDLGRPRHSWGKRDRARDIRRELERRTGKKVRKTEKQEIEREARHYERQKEESRRAPVDRRGESRGDADRRNYHGEKERSGRLHWRK</sequence>
<dbReference type="EMBL" id="CAJHIA010000002">
    <property type="protein sequence ID" value="CAD6439517.1"/>
    <property type="molecule type" value="Genomic_DNA"/>
</dbReference>
<accession>A0A8H2VLI9</accession>
<feature type="region of interest" description="Disordered" evidence="1">
    <location>
        <begin position="1"/>
        <end position="188"/>
    </location>
</feature>
<dbReference type="OrthoDB" id="10444148at2759"/>
<gene>
    <name evidence="2" type="ORF">SCLTRI_LOCUS254</name>
</gene>
<evidence type="ECO:0000256" key="1">
    <source>
        <dbReference type="SAM" id="MobiDB-lite"/>
    </source>
</evidence>
<reference evidence="2" key="1">
    <citation type="submission" date="2020-10" db="EMBL/GenBank/DDBJ databases">
        <authorList>
            <person name="Kusch S."/>
        </authorList>
    </citation>
    <scope>NUCLEOTIDE SEQUENCE</scope>
    <source>
        <strain evidence="2">SwB9</strain>
    </source>
</reference>
<dbReference type="Proteomes" id="UP000624404">
    <property type="component" value="Unassembled WGS sequence"/>
</dbReference>
<evidence type="ECO:0000313" key="2">
    <source>
        <dbReference type="EMBL" id="CAD6439517.1"/>
    </source>
</evidence>
<organism evidence="2 3">
    <name type="scientific">Sclerotinia trifoliorum</name>
    <dbReference type="NCBI Taxonomy" id="28548"/>
    <lineage>
        <taxon>Eukaryota</taxon>
        <taxon>Fungi</taxon>
        <taxon>Dikarya</taxon>
        <taxon>Ascomycota</taxon>
        <taxon>Pezizomycotina</taxon>
        <taxon>Leotiomycetes</taxon>
        <taxon>Helotiales</taxon>
        <taxon>Sclerotiniaceae</taxon>
        <taxon>Sclerotinia</taxon>
    </lineage>
</organism>
<proteinExistence type="predicted"/>
<keyword evidence="3" id="KW-1185">Reference proteome</keyword>
<feature type="compositionally biased region" description="Low complexity" evidence="1">
    <location>
        <begin position="16"/>
        <end position="34"/>
    </location>
</feature>
<comment type="caution">
    <text evidence="2">The sequence shown here is derived from an EMBL/GenBank/DDBJ whole genome shotgun (WGS) entry which is preliminary data.</text>
</comment>
<feature type="compositionally biased region" description="Basic and acidic residues" evidence="1">
    <location>
        <begin position="100"/>
        <end position="127"/>
    </location>
</feature>
<dbReference type="AlphaFoldDB" id="A0A8H2VLI9"/>
<name>A0A8H2VLI9_9HELO</name>
<protein>
    <submittedName>
        <fullName evidence="2">8c8d1baa-c2f7-4197-a215-999e0d2b459b</fullName>
    </submittedName>
</protein>
<evidence type="ECO:0000313" key="3">
    <source>
        <dbReference type="Proteomes" id="UP000624404"/>
    </source>
</evidence>
<feature type="compositionally biased region" description="Basic and acidic residues" evidence="1">
    <location>
        <begin position="135"/>
        <end position="182"/>
    </location>
</feature>